<comment type="caution">
    <text evidence="1">The sequence shown here is derived from an EMBL/GenBank/DDBJ whole genome shotgun (WGS) entry which is preliminary data.</text>
</comment>
<gene>
    <name evidence="1" type="ORF">ACOLOM_LOCUS10426</name>
</gene>
<accession>A0ACA9PKC0</accession>
<evidence type="ECO:0000313" key="1">
    <source>
        <dbReference type="EMBL" id="CAG8705245.1"/>
    </source>
</evidence>
<sequence>MQNQGAQPKGDMNQIPPATLAFLRNGSPSYRSNRSRLHKPGTAQGRLRSERFSLLFLPAVIELWPGSLPAIVSQGLLPGYAEVDTLKLE</sequence>
<reference evidence="1" key="1">
    <citation type="submission" date="2021-06" db="EMBL/GenBank/DDBJ databases">
        <authorList>
            <person name="Kallberg Y."/>
            <person name="Tangrot J."/>
            <person name="Rosling A."/>
        </authorList>
    </citation>
    <scope>NUCLEOTIDE SEQUENCE</scope>
    <source>
        <strain evidence="1">CL356</strain>
    </source>
</reference>
<proteinExistence type="predicted"/>
<dbReference type="Proteomes" id="UP000789525">
    <property type="component" value="Unassembled WGS sequence"/>
</dbReference>
<name>A0ACA9PKC0_9GLOM</name>
<keyword evidence="2" id="KW-1185">Reference proteome</keyword>
<organism evidence="1 2">
    <name type="scientific">Acaulospora colombiana</name>
    <dbReference type="NCBI Taxonomy" id="27376"/>
    <lineage>
        <taxon>Eukaryota</taxon>
        <taxon>Fungi</taxon>
        <taxon>Fungi incertae sedis</taxon>
        <taxon>Mucoromycota</taxon>
        <taxon>Glomeromycotina</taxon>
        <taxon>Glomeromycetes</taxon>
        <taxon>Diversisporales</taxon>
        <taxon>Acaulosporaceae</taxon>
        <taxon>Acaulospora</taxon>
    </lineage>
</organism>
<protein>
    <submittedName>
        <fullName evidence="1">10241_t:CDS:1</fullName>
    </submittedName>
</protein>
<dbReference type="EMBL" id="CAJVPT010033558">
    <property type="protein sequence ID" value="CAG8705245.1"/>
    <property type="molecule type" value="Genomic_DNA"/>
</dbReference>
<evidence type="ECO:0000313" key="2">
    <source>
        <dbReference type="Proteomes" id="UP000789525"/>
    </source>
</evidence>